<proteinExistence type="predicted"/>
<dbReference type="KEGG" id="hakz:J0X25_14575"/>
<sequence>MTRLRTTRTPDGRRLEASHVIEAPADAAWDLLVDTTRWPEWSPVVTGVEATDRRLRSGTSGRVRLPGAWVPFRITGYDPAARRWRWRITGLPGAGHRVDDLGDGRCRIAFELPPLATGYAPACLRALERLEEVLLEERVTESNDR</sequence>
<name>A0A8A2VE98_9EURY</name>
<dbReference type="Proteomes" id="UP000663203">
    <property type="component" value="Chromosome"/>
</dbReference>
<dbReference type="InterPro" id="IPR019587">
    <property type="entry name" value="Polyketide_cyclase/dehydratase"/>
</dbReference>
<dbReference type="AlphaFoldDB" id="A0A8A2VE98"/>
<evidence type="ECO:0000313" key="2">
    <source>
        <dbReference type="Proteomes" id="UP000663203"/>
    </source>
</evidence>
<dbReference type="RefSeq" id="WP_207288214.1">
    <property type="nucleotide sequence ID" value="NZ_CP071462.1"/>
</dbReference>
<dbReference type="Gene3D" id="3.30.530.20">
    <property type="match status" value="1"/>
</dbReference>
<dbReference type="InterPro" id="IPR023393">
    <property type="entry name" value="START-like_dom_sf"/>
</dbReference>
<evidence type="ECO:0000313" key="1">
    <source>
        <dbReference type="EMBL" id="QSW98605.1"/>
    </source>
</evidence>
<dbReference type="SUPFAM" id="SSF55961">
    <property type="entry name" value="Bet v1-like"/>
    <property type="match status" value="1"/>
</dbReference>
<organism evidence="1 2">
    <name type="scientific">Haloterrigena alkaliphila</name>
    <dbReference type="NCBI Taxonomy" id="2816475"/>
    <lineage>
        <taxon>Archaea</taxon>
        <taxon>Methanobacteriati</taxon>
        <taxon>Methanobacteriota</taxon>
        <taxon>Stenosarchaea group</taxon>
        <taxon>Halobacteria</taxon>
        <taxon>Halobacteriales</taxon>
        <taxon>Natrialbaceae</taxon>
        <taxon>Haloterrigena</taxon>
    </lineage>
</organism>
<gene>
    <name evidence="1" type="ORF">J0X25_14575</name>
</gene>
<protein>
    <submittedName>
        <fullName evidence="1">SRPBCC family protein</fullName>
    </submittedName>
</protein>
<dbReference type="CDD" id="cd07821">
    <property type="entry name" value="PYR_PYL_RCAR_like"/>
    <property type="match status" value="1"/>
</dbReference>
<dbReference type="Pfam" id="PF10604">
    <property type="entry name" value="Polyketide_cyc2"/>
    <property type="match status" value="1"/>
</dbReference>
<dbReference type="GeneID" id="63188554"/>
<keyword evidence="2" id="KW-1185">Reference proteome</keyword>
<reference evidence="1 2" key="1">
    <citation type="submission" date="2021-03" db="EMBL/GenBank/DDBJ databases">
        <title>Haloterrigena longa sp. nov. and Haloterrigena limicola sp. nov., extremely halophilic archaea isolated from a salt lake.</title>
        <authorList>
            <person name="Henglin C."/>
        </authorList>
    </citation>
    <scope>NUCLEOTIDE SEQUENCE [LARGE SCALE GENOMIC DNA]</scope>
    <source>
        <strain evidence="1 2">KZCA68</strain>
    </source>
</reference>
<dbReference type="EMBL" id="CP071462">
    <property type="protein sequence ID" value="QSW98605.1"/>
    <property type="molecule type" value="Genomic_DNA"/>
</dbReference>
<accession>A0A8A2VE98</accession>